<feature type="transmembrane region" description="Helical" evidence="6">
    <location>
        <begin position="324"/>
        <end position="343"/>
    </location>
</feature>
<evidence type="ECO:0000256" key="4">
    <source>
        <dbReference type="ARBA" id="ARBA00022989"/>
    </source>
</evidence>
<keyword evidence="4 6" id="KW-1133">Transmembrane helix</keyword>
<dbReference type="RefSeq" id="WP_158635317.1">
    <property type="nucleotide sequence ID" value="NZ_VLKN01000004.1"/>
</dbReference>
<dbReference type="InterPro" id="IPR002797">
    <property type="entry name" value="Polysacc_synth"/>
</dbReference>
<dbReference type="Pfam" id="PF01943">
    <property type="entry name" value="Polysacc_synt"/>
    <property type="match status" value="1"/>
</dbReference>
<evidence type="ECO:0000256" key="5">
    <source>
        <dbReference type="ARBA" id="ARBA00023136"/>
    </source>
</evidence>
<dbReference type="PANTHER" id="PTHR30250">
    <property type="entry name" value="PST FAMILY PREDICTED COLANIC ACID TRANSPORTER"/>
    <property type="match status" value="1"/>
</dbReference>
<feature type="transmembrane region" description="Helical" evidence="6">
    <location>
        <begin position="352"/>
        <end position="371"/>
    </location>
</feature>
<feature type="transmembrane region" description="Helical" evidence="6">
    <location>
        <begin position="106"/>
        <end position="130"/>
    </location>
</feature>
<evidence type="ECO:0000313" key="8">
    <source>
        <dbReference type="Proteomes" id="UP000315167"/>
    </source>
</evidence>
<keyword evidence="5 6" id="KW-0472">Membrane</keyword>
<gene>
    <name evidence="7" type="ORF">IP90_01982</name>
</gene>
<proteinExistence type="predicted"/>
<comment type="caution">
    <text evidence="7">The sequence shown here is derived from an EMBL/GenBank/DDBJ whole genome shotgun (WGS) entry which is preliminary data.</text>
</comment>
<evidence type="ECO:0000256" key="2">
    <source>
        <dbReference type="ARBA" id="ARBA00022475"/>
    </source>
</evidence>
<dbReference type="EMBL" id="VLKN01000004">
    <property type="protein sequence ID" value="TWI02882.1"/>
    <property type="molecule type" value="Genomic_DNA"/>
</dbReference>
<feature type="transmembrane region" description="Helical" evidence="6">
    <location>
        <begin position="142"/>
        <end position="164"/>
    </location>
</feature>
<evidence type="ECO:0000313" key="7">
    <source>
        <dbReference type="EMBL" id="TWI02882.1"/>
    </source>
</evidence>
<dbReference type="GO" id="GO:0005886">
    <property type="term" value="C:plasma membrane"/>
    <property type="evidence" value="ECO:0007669"/>
    <property type="project" value="UniProtKB-SubCell"/>
</dbReference>
<feature type="transmembrane region" description="Helical" evidence="6">
    <location>
        <begin position="40"/>
        <end position="60"/>
    </location>
</feature>
<keyword evidence="3 6" id="KW-0812">Transmembrane</keyword>
<accession>A0A562L5D5</accession>
<dbReference type="Proteomes" id="UP000315167">
    <property type="component" value="Unassembled WGS sequence"/>
</dbReference>
<feature type="transmembrane region" description="Helical" evidence="6">
    <location>
        <begin position="289"/>
        <end position="312"/>
    </location>
</feature>
<evidence type="ECO:0000256" key="6">
    <source>
        <dbReference type="SAM" id="Phobius"/>
    </source>
</evidence>
<organism evidence="7 8">
    <name type="scientific">Luteimonas cucumeris</name>
    <dbReference type="NCBI Taxonomy" id="985012"/>
    <lineage>
        <taxon>Bacteria</taxon>
        <taxon>Pseudomonadati</taxon>
        <taxon>Pseudomonadota</taxon>
        <taxon>Gammaproteobacteria</taxon>
        <taxon>Lysobacterales</taxon>
        <taxon>Lysobacteraceae</taxon>
        <taxon>Luteimonas</taxon>
    </lineage>
</organism>
<comment type="subcellular location">
    <subcellularLocation>
        <location evidence="1">Cell membrane</location>
        <topology evidence="1">Multi-pass membrane protein</topology>
    </subcellularLocation>
</comment>
<dbReference type="InterPro" id="IPR050833">
    <property type="entry name" value="Poly_Biosynth_Transport"/>
</dbReference>
<keyword evidence="8" id="KW-1185">Reference proteome</keyword>
<keyword evidence="2" id="KW-1003">Cell membrane</keyword>
<evidence type="ECO:0000256" key="1">
    <source>
        <dbReference type="ARBA" id="ARBA00004651"/>
    </source>
</evidence>
<evidence type="ECO:0000256" key="3">
    <source>
        <dbReference type="ARBA" id="ARBA00022692"/>
    </source>
</evidence>
<reference evidence="7 8" key="1">
    <citation type="journal article" date="2015" name="Stand. Genomic Sci.">
        <title>Genomic Encyclopedia of Bacterial and Archaeal Type Strains, Phase III: the genomes of soil and plant-associated and newly described type strains.</title>
        <authorList>
            <person name="Whitman W.B."/>
            <person name="Woyke T."/>
            <person name="Klenk H.P."/>
            <person name="Zhou Y."/>
            <person name="Lilburn T.G."/>
            <person name="Beck B.J."/>
            <person name="De Vos P."/>
            <person name="Vandamme P."/>
            <person name="Eisen J.A."/>
            <person name="Garrity G."/>
            <person name="Hugenholtz P."/>
            <person name="Kyrpides N.C."/>
        </authorList>
    </citation>
    <scope>NUCLEOTIDE SEQUENCE [LARGE SCALE GENOMIC DNA]</scope>
    <source>
        <strain evidence="7 8">CGMCC 1.10821</strain>
    </source>
</reference>
<dbReference type="PANTHER" id="PTHR30250:SF11">
    <property type="entry name" value="O-ANTIGEN TRANSPORTER-RELATED"/>
    <property type="match status" value="1"/>
</dbReference>
<name>A0A562L5D5_9GAMM</name>
<dbReference type="OrthoDB" id="6053968at2"/>
<dbReference type="AlphaFoldDB" id="A0A562L5D5"/>
<protein>
    <submittedName>
        <fullName evidence="7">O-antigen/teichoic acid export membrane protein</fullName>
    </submittedName>
</protein>
<feature type="transmembrane region" description="Helical" evidence="6">
    <location>
        <begin position="170"/>
        <end position="189"/>
    </location>
</feature>
<feature type="transmembrane region" description="Helical" evidence="6">
    <location>
        <begin position="81"/>
        <end position="100"/>
    </location>
</feature>
<feature type="transmembrane region" description="Helical" evidence="6">
    <location>
        <begin position="377"/>
        <end position="398"/>
    </location>
</feature>
<sequence length="416" mass="44343">MANTVLTTFWQFTRVGLQLLWTLIIARSLGAEAYGKFAGISGLAALIGTFSGIGMGLLMLQQVSRRTDHFPEYWRKAWGSTLPLGAALALAFGLAGSALMGGTAGATVFLLVGLVELLFLPLTIVSSYAFQAHNRMGLANMIYVFMPAANLLAGLLFLAFGTAWDLAHYLYFHAAMAALAALAAVIVVVRLLKPGLVPLSIGTTELREAAGFSLMRLADTGLGSFDKTLVLRLAGAEAAGAYTAAFRLATVLVLPVVALSMSALPRLFREGEHSRGGASPFVGKMLRHALVYGLLAGIVMWFAADLLPWLLGETFARAASAAKWMSLSPLLMGLCALGSNVLLTSQRRNRRILAQCIGLASMVLIAAWLMPSFGLHGAVLTLLAAQAVTAALLWALVFKKPPSFQHNRLTRIRLKS</sequence>